<comment type="caution">
    <text evidence="2">The sequence shown here is derived from an EMBL/GenBank/DDBJ whole genome shotgun (WGS) entry which is preliminary data.</text>
</comment>
<keyword evidence="1" id="KW-1133">Transmembrane helix</keyword>
<accession>A0A9D1UH66</accession>
<dbReference type="AlphaFoldDB" id="A0A9D1UH66"/>
<evidence type="ECO:0000313" key="2">
    <source>
        <dbReference type="EMBL" id="HIW87687.1"/>
    </source>
</evidence>
<keyword evidence="1" id="KW-0472">Membrane</keyword>
<gene>
    <name evidence="2" type="ORF">IAC47_05375</name>
</gene>
<evidence type="ECO:0000313" key="3">
    <source>
        <dbReference type="Proteomes" id="UP000824267"/>
    </source>
</evidence>
<keyword evidence="1" id="KW-0812">Transmembrane</keyword>
<feature type="transmembrane region" description="Helical" evidence="1">
    <location>
        <begin position="39"/>
        <end position="61"/>
    </location>
</feature>
<dbReference type="Pfam" id="PF10825">
    <property type="entry name" value="DUF2752"/>
    <property type="match status" value="1"/>
</dbReference>
<sequence>MLDFFERHLLPCAYKQLFDISCPLCGSQRAFVFLFNGDFFLALRMFPSLIVWILSLGVLLCDRFVFHRTHYKSLLVANVVALLLNMLYQNFLLDYFLRQ</sequence>
<protein>
    <submittedName>
        <fullName evidence="2">DUF2752 domain-containing protein</fullName>
    </submittedName>
</protein>
<proteinExistence type="predicted"/>
<feature type="transmembrane region" description="Helical" evidence="1">
    <location>
        <begin position="73"/>
        <end position="93"/>
    </location>
</feature>
<name>A0A9D1UH66_9BACT</name>
<reference evidence="2" key="1">
    <citation type="journal article" date="2021" name="PeerJ">
        <title>Extensive microbial diversity within the chicken gut microbiome revealed by metagenomics and culture.</title>
        <authorList>
            <person name="Gilroy R."/>
            <person name="Ravi A."/>
            <person name="Getino M."/>
            <person name="Pursley I."/>
            <person name="Horton D.L."/>
            <person name="Alikhan N.F."/>
            <person name="Baker D."/>
            <person name="Gharbi K."/>
            <person name="Hall N."/>
            <person name="Watson M."/>
            <person name="Adriaenssens E.M."/>
            <person name="Foster-Nyarko E."/>
            <person name="Jarju S."/>
            <person name="Secka A."/>
            <person name="Antonio M."/>
            <person name="Oren A."/>
            <person name="Chaudhuri R.R."/>
            <person name="La Ragione R."/>
            <person name="Hildebrand F."/>
            <person name="Pallen M.J."/>
        </authorList>
    </citation>
    <scope>NUCLEOTIDE SEQUENCE</scope>
    <source>
        <strain evidence="2">Gambia16-930</strain>
    </source>
</reference>
<evidence type="ECO:0000256" key="1">
    <source>
        <dbReference type="SAM" id="Phobius"/>
    </source>
</evidence>
<dbReference type="Proteomes" id="UP000824267">
    <property type="component" value="Unassembled WGS sequence"/>
</dbReference>
<dbReference type="InterPro" id="IPR021215">
    <property type="entry name" value="DUF2752"/>
</dbReference>
<organism evidence="2 3">
    <name type="scientific">Candidatus Onthomorpha intestinigallinarum</name>
    <dbReference type="NCBI Taxonomy" id="2840880"/>
    <lineage>
        <taxon>Bacteria</taxon>
        <taxon>Pseudomonadati</taxon>
        <taxon>Bacteroidota</taxon>
        <taxon>Bacteroidia</taxon>
        <taxon>Bacteroidales</taxon>
        <taxon>Candidatus Onthomorpha</taxon>
    </lineage>
</organism>
<reference evidence="2" key="2">
    <citation type="submission" date="2021-04" db="EMBL/GenBank/DDBJ databases">
        <authorList>
            <person name="Gilroy R."/>
        </authorList>
    </citation>
    <scope>NUCLEOTIDE SEQUENCE</scope>
    <source>
        <strain evidence="2">Gambia16-930</strain>
    </source>
</reference>
<dbReference type="EMBL" id="DXGG01000170">
    <property type="protein sequence ID" value="HIW87687.1"/>
    <property type="molecule type" value="Genomic_DNA"/>
</dbReference>